<gene>
    <name evidence="4" type="ORF">NTJ_01855</name>
</gene>
<dbReference type="SMART" id="SM00355">
    <property type="entry name" value="ZnF_C2H2"/>
    <property type="match status" value="3"/>
</dbReference>
<sequence length="479" mass="54314">MKSSEGDKKCVCDQCSKKFRTNRHLRDHVRRNHLYSDLHCYYCSYTAKLKFLLDKHMQKHLDPHATAAVKKYSCLLCTEDVKYECAARQFMLQHYVGTHNVNIETTKLEFQNIDKFNSWKALVEKVELCRYVSRGGVRRTPDCNIHWYRCFRDGVYKSKSKGKRKLKNKGSLKINSICPSSIRAVEAKDTGIVQVNYIPVHVGHGKELEWVNLSVDEKKELAEQLAANIPFNAVLASLRTSLNDTGDLERIHLTTRKDLWNIKRSICVSTNNSLTARSVANEPTDDEVGPPSPGTKVNYSTAEAPPSTQVSFQELKQREDPLQQIPGILNAPTKLTLVAQSRNSPENTSKESVDANNHPRVIAVENSINNGEATVLNWVTANKSEPNIVRFYESQAPLLAENPENESTNYILNDNFSGRKKALIDNFFKLLDSASTEADLDVLEVNFSTFSMNTQQELFKNRVEAEDMVNVVCHVPNYV</sequence>
<dbReference type="InterPro" id="IPR013087">
    <property type="entry name" value="Znf_C2H2_type"/>
</dbReference>
<dbReference type="InterPro" id="IPR052797">
    <property type="entry name" value="RegFact_GeneExpr_CellDeath"/>
</dbReference>
<keyword evidence="1" id="KW-0863">Zinc-finger</keyword>
<protein>
    <submittedName>
        <fullName evidence="4">Zinc finger protein</fullName>
    </submittedName>
</protein>
<keyword evidence="1" id="KW-0862">Zinc</keyword>
<dbReference type="PROSITE" id="PS50157">
    <property type="entry name" value="ZINC_FINGER_C2H2_2"/>
    <property type="match status" value="1"/>
</dbReference>
<evidence type="ECO:0000313" key="5">
    <source>
        <dbReference type="Proteomes" id="UP001307889"/>
    </source>
</evidence>
<dbReference type="PROSITE" id="PS00028">
    <property type="entry name" value="ZINC_FINGER_C2H2_1"/>
    <property type="match status" value="1"/>
</dbReference>
<keyword evidence="1" id="KW-0479">Metal-binding</keyword>
<proteinExistence type="predicted"/>
<evidence type="ECO:0000256" key="2">
    <source>
        <dbReference type="SAM" id="MobiDB-lite"/>
    </source>
</evidence>
<dbReference type="PANTHER" id="PTHR33936">
    <property type="entry name" value="PROTEIN CBG17840"/>
    <property type="match status" value="1"/>
</dbReference>
<feature type="compositionally biased region" description="Polar residues" evidence="2">
    <location>
        <begin position="295"/>
        <end position="306"/>
    </location>
</feature>
<keyword evidence="5" id="KW-1185">Reference proteome</keyword>
<reference evidence="4 5" key="1">
    <citation type="submission" date="2023-09" db="EMBL/GenBank/DDBJ databases">
        <title>Nesidiocoris tenuis whole genome shotgun sequence.</title>
        <authorList>
            <person name="Shibata T."/>
            <person name="Shimoda M."/>
            <person name="Kobayashi T."/>
            <person name="Uehara T."/>
        </authorList>
    </citation>
    <scope>NUCLEOTIDE SEQUENCE [LARGE SCALE GENOMIC DNA]</scope>
    <source>
        <strain evidence="4 5">Japan</strain>
    </source>
</reference>
<feature type="domain" description="C2H2-type" evidence="3">
    <location>
        <begin position="10"/>
        <end position="33"/>
    </location>
</feature>
<organism evidence="4 5">
    <name type="scientific">Nesidiocoris tenuis</name>
    <dbReference type="NCBI Taxonomy" id="355587"/>
    <lineage>
        <taxon>Eukaryota</taxon>
        <taxon>Metazoa</taxon>
        <taxon>Ecdysozoa</taxon>
        <taxon>Arthropoda</taxon>
        <taxon>Hexapoda</taxon>
        <taxon>Insecta</taxon>
        <taxon>Pterygota</taxon>
        <taxon>Neoptera</taxon>
        <taxon>Paraneoptera</taxon>
        <taxon>Hemiptera</taxon>
        <taxon>Heteroptera</taxon>
        <taxon>Panheteroptera</taxon>
        <taxon>Cimicomorpha</taxon>
        <taxon>Miridae</taxon>
        <taxon>Dicyphina</taxon>
        <taxon>Nesidiocoris</taxon>
    </lineage>
</organism>
<dbReference type="Proteomes" id="UP001307889">
    <property type="component" value="Chromosome 1"/>
</dbReference>
<feature type="region of interest" description="Disordered" evidence="2">
    <location>
        <begin position="277"/>
        <end position="306"/>
    </location>
</feature>
<name>A0ABN7AAL9_9HEMI</name>
<evidence type="ECO:0000259" key="3">
    <source>
        <dbReference type="PROSITE" id="PS50157"/>
    </source>
</evidence>
<evidence type="ECO:0000256" key="1">
    <source>
        <dbReference type="PROSITE-ProRule" id="PRU00042"/>
    </source>
</evidence>
<accession>A0ABN7AAL9</accession>
<dbReference type="Gene3D" id="3.30.160.60">
    <property type="entry name" value="Classic Zinc Finger"/>
    <property type="match status" value="1"/>
</dbReference>
<dbReference type="EMBL" id="AP028909">
    <property type="protein sequence ID" value="BES89048.1"/>
    <property type="molecule type" value="Genomic_DNA"/>
</dbReference>
<dbReference type="PANTHER" id="PTHR33936:SF24">
    <property type="entry name" value="C2H2-TYPE DOMAIN-CONTAINING PROTEIN"/>
    <property type="match status" value="1"/>
</dbReference>
<evidence type="ECO:0000313" key="4">
    <source>
        <dbReference type="EMBL" id="BES89048.1"/>
    </source>
</evidence>